<evidence type="ECO:0000313" key="2">
    <source>
        <dbReference type="EMBL" id="EPC92244.1"/>
    </source>
</evidence>
<organism evidence="2 3">
    <name type="scientific">Lacticaseibacillus paracasei subsp. paracasei Lpp49</name>
    <dbReference type="NCBI Taxonomy" id="1256213"/>
    <lineage>
        <taxon>Bacteria</taxon>
        <taxon>Bacillati</taxon>
        <taxon>Bacillota</taxon>
        <taxon>Bacilli</taxon>
        <taxon>Lactobacillales</taxon>
        <taxon>Lactobacillaceae</taxon>
        <taxon>Lacticaseibacillus</taxon>
    </lineage>
</organism>
<proteinExistence type="predicted"/>
<dbReference type="GO" id="GO:0006355">
    <property type="term" value="P:regulation of DNA-templated transcription"/>
    <property type="evidence" value="ECO:0007669"/>
    <property type="project" value="UniProtKB-ARBA"/>
</dbReference>
<dbReference type="InterPro" id="IPR036390">
    <property type="entry name" value="WH_DNA-bd_sf"/>
</dbReference>
<dbReference type="InterPro" id="IPR039422">
    <property type="entry name" value="MarR/SlyA-like"/>
</dbReference>
<dbReference type="RefSeq" id="WP_016382461.1">
    <property type="nucleotide sequence ID" value="NZ_ANKJ01000003.1"/>
</dbReference>
<dbReference type="PANTHER" id="PTHR33164">
    <property type="entry name" value="TRANSCRIPTIONAL REGULATOR, MARR FAMILY"/>
    <property type="match status" value="1"/>
</dbReference>
<name>A0ABC9TFC3_LACPA</name>
<dbReference type="InterPro" id="IPR036388">
    <property type="entry name" value="WH-like_DNA-bd_sf"/>
</dbReference>
<feature type="domain" description="HTH marR-type" evidence="1">
    <location>
        <begin position="13"/>
        <end position="162"/>
    </location>
</feature>
<accession>A0ABC9TFC3</accession>
<reference evidence="2 3" key="1">
    <citation type="journal article" date="2013" name="PLoS ONE">
        <title>Lactobacillus paracasei comparative genomics: towards species pan-genome definition and exploitation of diversity.</title>
        <authorList>
            <person name="Smokvina T."/>
            <person name="Wels M."/>
            <person name="Polka J."/>
            <person name="Chervaux C."/>
            <person name="Brisse S."/>
            <person name="Boekhorst J."/>
            <person name="van Hylckama Vlieg J.E."/>
            <person name="Siezen R.J."/>
        </authorList>
    </citation>
    <scope>NUCLEOTIDE SEQUENCE [LARGE SCALE GENOMIC DNA]</scope>
    <source>
        <strain evidence="2 3">Lpp49</strain>
    </source>
</reference>
<dbReference type="SMART" id="SM00347">
    <property type="entry name" value="HTH_MARR"/>
    <property type="match status" value="1"/>
</dbReference>
<evidence type="ECO:0000259" key="1">
    <source>
        <dbReference type="PROSITE" id="PS50995"/>
    </source>
</evidence>
<dbReference type="Pfam" id="PF12802">
    <property type="entry name" value="MarR_2"/>
    <property type="match status" value="1"/>
</dbReference>
<dbReference type="Proteomes" id="UP000014310">
    <property type="component" value="Unassembled WGS sequence"/>
</dbReference>
<sequence length="165" mass="18901">MGFDFTDRPDYQRVELMRQVYHDADAQSVLTFLNFRSCYQAVAGYYQQVLDQFDLSESRFLILMFLYHNQPQALSVTTLAVKLGATKATTSKLVQAMIKKGMLEKISSTTDKRSSMIRMTAVGSELLDQFLPVNYQAVNRLFAQLTHDEEIELNRLLEKLLSGTQ</sequence>
<evidence type="ECO:0000313" key="3">
    <source>
        <dbReference type="Proteomes" id="UP000014310"/>
    </source>
</evidence>
<dbReference type="EMBL" id="ANKJ01000003">
    <property type="protein sequence ID" value="EPC92244.1"/>
    <property type="molecule type" value="Genomic_DNA"/>
</dbReference>
<gene>
    <name evidence="2" type="ORF">Lpp49_01763</name>
</gene>
<protein>
    <submittedName>
        <fullName evidence="2">MarR family protein</fullName>
    </submittedName>
</protein>
<dbReference type="PANTHER" id="PTHR33164:SF43">
    <property type="entry name" value="HTH-TYPE TRANSCRIPTIONAL REPRESSOR YETL"/>
    <property type="match status" value="1"/>
</dbReference>
<dbReference type="PROSITE" id="PS50995">
    <property type="entry name" value="HTH_MARR_2"/>
    <property type="match status" value="1"/>
</dbReference>
<dbReference type="InterPro" id="IPR000835">
    <property type="entry name" value="HTH_MarR-typ"/>
</dbReference>
<dbReference type="Gene3D" id="1.10.10.10">
    <property type="entry name" value="Winged helix-like DNA-binding domain superfamily/Winged helix DNA-binding domain"/>
    <property type="match status" value="1"/>
</dbReference>
<dbReference type="SUPFAM" id="SSF46785">
    <property type="entry name" value="Winged helix' DNA-binding domain"/>
    <property type="match status" value="1"/>
</dbReference>
<dbReference type="AlphaFoldDB" id="A0ABC9TFC3"/>
<dbReference type="PRINTS" id="PR00598">
    <property type="entry name" value="HTHMARR"/>
</dbReference>
<comment type="caution">
    <text evidence="2">The sequence shown here is derived from an EMBL/GenBank/DDBJ whole genome shotgun (WGS) entry which is preliminary data.</text>
</comment>